<dbReference type="AlphaFoldDB" id="A0A438GY37"/>
<comment type="caution">
    <text evidence="2">The sequence shown here is derived from an EMBL/GenBank/DDBJ whole genome shotgun (WGS) entry which is preliminary data.</text>
</comment>
<proteinExistence type="predicted"/>
<dbReference type="EMBL" id="QGNW01000317">
    <property type="protein sequence ID" value="RVW77132.1"/>
    <property type="molecule type" value="Genomic_DNA"/>
</dbReference>
<accession>A0A438GY37</accession>
<gene>
    <name evidence="2" type="ORF">CK203_054278</name>
</gene>
<evidence type="ECO:0000313" key="3">
    <source>
        <dbReference type="Proteomes" id="UP000288805"/>
    </source>
</evidence>
<feature type="region of interest" description="Disordered" evidence="1">
    <location>
        <begin position="1"/>
        <end position="55"/>
    </location>
</feature>
<name>A0A438GY37_VITVI</name>
<organism evidence="2 3">
    <name type="scientific">Vitis vinifera</name>
    <name type="common">Grape</name>
    <dbReference type="NCBI Taxonomy" id="29760"/>
    <lineage>
        <taxon>Eukaryota</taxon>
        <taxon>Viridiplantae</taxon>
        <taxon>Streptophyta</taxon>
        <taxon>Embryophyta</taxon>
        <taxon>Tracheophyta</taxon>
        <taxon>Spermatophyta</taxon>
        <taxon>Magnoliopsida</taxon>
        <taxon>eudicotyledons</taxon>
        <taxon>Gunneridae</taxon>
        <taxon>Pentapetalae</taxon>
        <taxon>rosids</taxon>
        <taxon>Vitales</taxon>
        <taxon>Vitaceae</taxon>
        <taxon>Viteae</taxon>
        <taxon>Vitis</taxon>
    </lineage>
</organism>
<sequence>MVTEAPSVPMVVPAEVAPGEAHPAGNVGAPHSEQKSPSAASSGGGPVNDASCSSDNSFSYAELEDKLKEIHPARLISCPQPRCSKMWKCW</sequence>
<evidence type="ECO:0000313" key="2">
    <source>
        <dbReference type="EMBL" id="RVW77132.1"/>
    </source>
</evidence>
<evidence type="ECO:0000256" key="1">
    <source>
        <dbReference type="SAM" id="MobiDB-lite"/>
    </source>
</evidence>
<reference evidence="2 3" key="1">
    <citation type="journal article" date="2018" name="PLoS Genet.">
        <title>Population sequencing reveals clonal diversity and ancestral inbreeding in the grapevine cultivar Chardonnay.</title>
        <authorList>
            <person name="Roach M.J."/>
            <person name="Johnson D.L."/>
            <person name="Bohlmann J."/>
            <person name="van Vuuren H.J."/>
            <person name="Jones S.J."/>
            <person name="Pretorius I.S."/>
            <person name="Schmidt S.A."/>
            <person name="Borneman A.R."/>
        </authorList>
    </citation>
    <scope>NUCLEOTIDE SEQUENCE [LARGE SCALE GENOMIC DNA]</scope>
    <source>
        <strain evidence="3">cv. Chardonnay</strain>
        <tissue evidence="2">Leaf</tissue>
    </source>
</reference>
<dbReference type="Proteomes" id="UP000288805">
    <property type="component" value="Unassembled WGS sequence"/>
</dbReference>
<protein>
    <submittedName>
        <fullName evidence="2">Uncharacterized protein</fullName>
    </submittedName>
</protein>